<dbReference type="PROSITE" id="PS00198">
    <property type="entry name" value="4FE4S_FER_1"/>
    <property type="match status" value="1"/>
</dbReference>
<feature type="domain" description="4Fe-4S ferredoxin-type" evidence="5">
    <location>
        <begin position="166"/>
        <end position="197"/>
    </location>
</feature>
<evidence type="ECO:0000259" key="5">
    <source>
        <dbReference type="PROSITE" id="PS51379"/>
    </source>
</evidence>
<dbReference type="InterPro" id="IPR017896">
    <property type="entry name" value="4Fe4S_Fe-S-bd"/>
</dbReference>
<keyword evidence="7" id="KW-1185">Reference proteome</keyword>
<accession>A0A517SR93</accession>
<dbReference type="PROSITE" id="PS51379">
    <property type="entry name" value="4FE4S_FER_2"/>
    <property type="match status" value="3"/>
</dbReference>
<sequence length="277" mass="29153">MTSSGGRNNTEQQVATAVQRTTASPADAQLTDAQRRPKLSRRDLLRGRIGRLLNGPSARSTSGVASPRLVRIPNPLQDLHTIAPATPGHPAKPIRSINGIAIDAVPATSFRSEPLAPQVPLFRPPGAVEESMFLERCTKCGDCQTACPYHAIRPANDRLSAANGTPTIEADHQACLMCADFPCITACQTGALETTAPKVIGTAMIKSDLCLAGQGQPCRECVDQCPEPGAITTQGGVPIVIADACTGCGVCRTACVAPDNAVVLMPVFQRQTQLPQR</sequence>
<keyword evidence="3" id="KW-0411">Iron-sulfur</keyword>
<evidence type="ECO:0000256" key="3">
    <source>
        <dbReference type="ARBA" id="ARBA00023014"/>
    </source>
</evidence>
<dbReference type="EMBL" id="CP036272">
    <property type="protein sequence ID" value="QDT58650.1"/>
    <property type="molecule type" value="Genomic_DNA"/>
</dbReference>
<evidence type="ECO:0000313" key="6">
    <source>
        <dbReference type="EMBL" id="QDT58650.1"/>
    </source>
</evidence>
<reference evidence="6 7" key="1">
    <citation type="submission" date="2019-02" db="EMBL/GenBank/DDBJ databases">
        <title>Deep-cultivation of Planctomycetes and their phenomic and genomic characterization uncovers novel biology.</title>
        <authorList>
            <person name="Wiegand S."/>
            <person name="Jogler M."/>
            <person name="Boedeker C."/>
            <person name="Pinto D."/>
            <person name="Vollmers J."/>
            <person name="Rivas-Marin E."/>
            <person name="Kohn T."/>
            <person name="Peeters S.H."/>
            <person name="Heuer A."/>
            <person name="Rast P."/>
            <person name="Oberbeckmann S."/>
            <person name="Bunk B."/>
            <person name="Jeske O."/>
            <person name="Meyerdierks A."/>
            <person name="Storesund J.E."/>
            <person name="Kallscheuer N."/>
            <person name="Luecker S."/>
            <person name="Lage O.M."/>
            <person name="Pohl T."/>
            <person name="Merkel B.J."/>
            <person name="Hornburger P."/>
            <person name="Mueller R.-W."/>
            <person name="Bruemmer F."/>
            <person name="Labrenz M."/>
            <person name="Spormann A.M."/>
            <person name="Op den Camp H."/>
            <person name="Overmann J."/>
            <person name="Amann R."/>
            <person name="Jetten M.S.M."/>
            <person name="Mascher T."/>
            <person name="Medema M.H."/>
            <person name="Devos D.P."/>
            <person name="Kaster A.-K."/>
            <person name="Ovreas L."/>
            <person name="Rohde M."/>
            <person name="Galperin M.Y."/>
            <person name="Jogler C."/>
        </authorList>
    </citation>
    <scope>NUCLEOTIDE SEQUENCE [LARGE SCALE GENOMIC DNA]</scope>
    <source>
        <strain evidence="6 7">SV_7m_r</strain>
    </source>
</reference>
<feature type="region of interest" description="Disordered" evidence="4">
    <location>
        <begin position="1"/>
        <end position="44"/>
    </location>
</feature>
<dbReference type="Pfam" id="PF12838">
    <property type="entry name" value="Fer4_7"/>
    <property type="match status" value="1"/>
</dbReference>
<feature type="compositionally biased region" description="Polar residues" evidence="4">
    <location>
        <begin position="1"/>
        <end position="24"/>
    </location>
</feature>
<proteinExistence type="predicted"/>
<protein>
    <submittedName>
        <fullName evidence="6">Quinol dehydrogenase periplasmic component</fullName>
    </submittedName>
</protein>
<dbReference type="Proteomes" id="UP000315003">
    <property type="component" value="Chromosome"/>
</dbReference>
<dbReference type="InterPro" id="IPR017900">
    <property type="entry name" value="4Fe4S_Fe_S_CS"/>
</dbReference>
<evidence type="ECO:0000256" key="1">
    <source>
        <dbReference type="ARBA" id="ARBA00022723"/>
    </source>
</evidence>
<dbReference type="Gene3D" id="3.30.70.20">
    <property type="match status" value="2"/>
</dbReference>
<dbReference type="CDD" id="cd16373">
    <property type="entry name" value="DMSOR_beta_like"/>
    <property type="match status" value="1"/>
</dbReference>
<evidence type="ECO:0000313" key="7">
    <source>
        <dbReference type="Proteomes" id="UP000315003"/>
    </source>
</evidence>
<feature type="domain" description="4Fe-4S ferredoxin-type" evidence="5">
    <location>
        <begin position="128"/>
        <end position="157"/>
    </location>
</feature>
<evidence type="ECO:0000256" key="2">
    <source>
        <dbReference type="ARBA" id="ARBA00023004"/>
    </source>
</evidence>
<feature type="domain" description="4Fe-4S ferredoxin-type" evidence="5">
    <location>
        <begin position="236"/>
        <end position="267"/>
    </location>
</feature>
<keyword evidence="2" id="KW-0408">Iron</keyword>
<dbReference type="GO" id="GO:0046872">
    <property type="term" value="F:metal ion binding"/>
    <property type="evidence" value="ECO:0007669"/>
    <property type="project" value="UniProtKB-KW"/>
</dbReference>
<keyword evidence="1" id="KW-0479">Metal-binding</keyword>
<dbReference type="OrthoDB" id="9810688at2"/>
<gene>
    <name evidence="6" type="ORF">SV7mr_11430</name>
</gene>
<evidence type="ECO:0000256" key="4">
    <source>
        <dbReference type="SAM" id="MobiDB-lite"/>
    </source>
</evidence>
<dbReference type="AlphaFoldDB" id="A0A517SR93"/>
<dbReference type="SUPFAM" id="SSF54862">
    <property type="entry name" value="4Fe-4S ferredoxins"/>
    <property type="match status" value="1"/>
</dbReference>
<organism evidence="6 7">
    <name type="scientific">Stieleria bergensis</name>
    <dbReference type="NCBI Taxonomy" id="2528025"/>
    <lineage>
        <taxon>Bacteria</taxon>
        <taxon>Pseudomonadati</taxon>
        <taxon>Planctomycetota</taxon>
        <taxon>Planctomycetia</taxon>
        <taxon>Pirellulales</taxon>
        <taxon>Pirellulaceae</taxon>
        <taxon>Stieleria</taxon>
    </lineage>
</organism>
<name>A0A517SR93_9BACT</name>
<dbReference type="GO" id="GO:0051536">
    <property type="term" value="F:iron-sulfur cluster binding"/>
    <property type="evidence" value="ECO:0007669"/>
    <property type="project" value="UniProtKB-KW"/>
</dbReference>